<proteinExistence type="predicted"/>
<feature type="transmembrane region" description="Helical" evidence="2">
    <location>
        <begin position="77"/>
        <end position="97"/>
    </location>
</feature>
<dbReference type="EMBL" id="CP002405">
    <property type="protein sequence ID" value="ADU24386.1"/>
    <property type="molecule type" value="Genomic_DNA"/>
</dbReference>
<dbReference type="RefSeq" id="WP_013483923.1">
    <property type="nucleotide sequence ID" value="NC_014825.1"/>
</dbReference>
<dbReference type="HOGENOM" id="CLU_1034004_0_0_9"/>
<dbReference type="InterPro" id="IPR026870">
    <property type="entry name" value="Zinc_ribbon_dom"/>
</dbReference>
<dbReference type="Pfam" id="PF13240">
    <property type="entry name" value="Zn_Ribbon_1"/>
    <property type="match status" value="1"/>
</dbReference>
<evidence type="ECO:0000256" key="2">
    <source>
        <dbReference type="SAM" id="Phobius"/>
    </source>
</evidence>
<evidence type="ECO:0000256" key="1">
    <source>
        <dbReference type="SAM" id="MobiDB-lite"/>
    </source>
</evidence>
<feature type="transmembrane region" description="Helical" evidence="2">
    <location>
        <begin position="240"/>
        <end position="261"/>
    </location>
</feature>
<gene>
    <name evidence="4" type="ordered locus">Rumal_3963</name>
</gene>
<name>E6UL40_RUMA7</name>
<feature type="domain" description="Zinc-ribbon" evidence="3">
    <location>
        <begin position="2"/>
        <end position="23"/>
    </location>
</feature>
<feature type="region of interest" description="Disordered" evidence="1">
    <location>
        <begin position="140"/>
        <end position="164"/>
    </location>
</feature>
<dbReference type="KEGG" id="ral:Rumal_3963"/>
<keyword evidence="2" id="KW-0812">Transmembrane</keyword>
<keyword evidence="2" id="KW-0472">Membrane</keyword>
<evidence type="ECO:0000259" key="3">
    <source>
        <dbReference type="Pfam" id="PF13240"/>
    </source>
</evidence>
<organism evidence="4 5">
    <name type="scientific">Ruminococcus albus (strain ATCC 27210 / DSM 20455 / JCM 14654 / NCDO 2250 / 7)</name>
    <dbReference type="NCBI Taxonomy" id="697329"/>
    <lineage>
        <taxon>Bacteria</taxon>
        <taxon>Bacillati</taxon>
        <taxon>Bacillota</taxon>
        <taxon>Clostridia</taxon>
        <taxon>Eubacteriales</taxon>
        <taxon>Oscillospiraceae</taxon>
        <taxon>Ruminococcus</taxon>
    </lineage>
</organism>
<evidence type="ECO:0000313" key="4">
    <source>
        <dbReference type="EMBL" id="ADU24386.1"/>
    </source>
</evidence>
<dbReference type="AlphaFoldDB" id="E6UL40"/>
<reference evidence="5" key="1">
    <citation type="journal article" date="2011" name="J. Bacteriol.">
        <title>Complete genome of the cellulolytic ruminal bacterium Ruminococcus albus 7.</title>
        <authorList>
            <person name="Suen G."/>
            <person name="Stevenson D.M."/>
            <person name="Bruce D.C."/>
            <person name="Chertkov O."/>
            <person name="Copeland A."/>
            <person name="Cheng J.F."/>
            <person name="Detter C."/>
            <person name="Detter J.C."/>
            <person name="Goodwin L.A."/>
            <person name="Han C.S."/>
            <person name="Hauser L.J."/>
            <person name="Ivanova N.N."/>
            <person name="Kyrpides N.C."/>
            <person name="Land M.L."/>
            <person name="Lapidus A."/>
            <person name="Lucas S."/>
            <person name="Ovchinnikova G."/>
            <person name="Pitluck S."/>
            <person name="Tapia R."/>
            <person name="Woyke T."/>
            <person name="Boyum J."/>
            <person name="Mead D."/>
            <person name="Weimer P.J."/>
        </authorList>
    </citation>
    <scope>NUCLEOTIDE SEQUENCE [LARGE SCALE GENOMIC DNA]</scope>
    <source>
        <strain evidence="5">ATCC 27210 / DSM 20455 / JCM 14654 / NCDO 2250 / 7</strain>
        <plasmid evidence="5">pRUMAL02</plasmid>
    </source>
</reference>
<dbReference type="Proteomes" id="UP000006919">
    <property type="component" value="Plasmid pRUMAL02"/>
</dbReference>
<accession>E6UL40</accession>
<geneLocation type="plasmid" evidence="4 5">
    <name>pRUMAL02</name>
</geneLocation>
<feature type="transmembrane region" description="Helical" evidence="2">
    <location>
        <begin position="170"/>
        <end position="187"/>
    </location>
</feature>
<feature type="transmembrane region" description="Helical" evidence="2">
    <location>
        <begin position="199"/>
        <end position="220"/>
    </location>
</feature>
<keyword evidence="2" id="KW-1133">Transmembrane helix</keyword>
<evidence type="ECO:0000313" key="5">
    <source>
        <dbReference type="Proteomes" id="UP000006919"/>
    </source>
</evidence>
<sequence length="271" mass="29020">MFCSNCGSNIPDGSAHCSQCGAPTGAAPKPVIGNEPIGNTFSNVYQAMTNPDQPMVPVQGGGTAALVDTMRAVPARLIAKIAFLVALVCFAFPFMSVSCDASAIRSLANQEASGDYSFEIVYKGYNLIFPSTISEKNVKTGSGFNQKKTTSTTKTKSGDDYGSDEKSNPWLIITVICCVAGAVVLFIKKDKLFSAIASCLGLIAFICLLVFKGTFVSRYFTSDNVNMQGAANYLQVNTKFGFVLCLISIILALIASVISWITDRPSYHQRF</sequence>
<keyword evidence="4" id="KW-0614">Plasmid</keyword>
<protein>
    <recommendedName>
        <fullName evidence="3">Zinc-ribbon domain-containing protein</fullName>
    </recommendedName>
</protein>
<dbReference type="OrthoDB" id="1864155at2"/>